<dbReference type="InterPro" id="IPR044060">
    <property type="entry name" value="Bacterial_rp_domain"/>
</dbReference>
<organism evidence="4">
    <name type="scientific">marine sediment metagenome</name>
    <dbReference type="NCBI Taxonomy" id="412755"/>
    <lineage>
        <taxon>unclassified sequences</taxon>
        <taxon>metagenomes</taxon>
        <taxon>ecological metagenomes</taxon>
    </lineage>
</organism>
<dbReference type="PROSITE" id="PS51450">
    <property type="entry name" value="LRR"/>
    <property type="match status" value="4"/>
</dbReference>
<reference evidence="4" key="1">
    <citation type="journal article" date="2015" name="Nature">
        <title>Complex archaea that bridge the gap between prokaryotes and eukaryotes.</title>
        <authorList>
            <person name="Spang A."/>
            <person name="Saw J.H."/>
            <person name="Jorgensen S.L."/>
            <person name="Zaremba-Niedzwiedzka K."/>
            <person name="Martijn J."/>
            <person name="Lind A.E."/>
            <person name="van Eijk R."/>
            <person name="Schleper C."/>
            <person name="Guy L."/>
            <person name="Ettema T.J."/>
        </authorList>
    </citation>
    <scope>NUCLEOTIDE SEQUENCE</scope>
</reference>
<dbReference type="Pfam" id="PF18998">
    <property type="entry name" value="Flg_new_2"/>
    <property type="match status" value="1"/>
</dbReference>
<accession>A0A0F9JCH4</accession>
<feature type="non-terminal residue" evidence="4">
    <location>
        <position position="960"/>
    </location>
</feature>
<dbReference type="EMBL" id="LAZR01010336">
    <property type="protein sequence ID" value="KKM67504.1"/>
    <property type="molecule type" value="Genomic_DNA"/>
</dbReference>
<evidence type="ECO:0000256" key="1">
    <source>
        <dbReference type="ARBA" id="ARBA00022614"/>
    </source>
</evidence>
<dbReference type="Gene3D" id="3.80.10.10">
    <property type="entry name" value="Ribonuclease Inhibitor"/>
    <property type="match status" value="4"/>
</dbReference>
<evidence type="ECO:0000313" key="4">
    <source>
        <dbReference type="EMBL" id="KKM67504.1"/>
    </source>
</evidence>
<dbReference type="InterPro" id="IPR052574">
    <property type="entry name" value="CDIRP"/>
</dbReference>
<dbReference type="SMART" id="SM00365">
    <property type="entry name" value="LRR_SD22"/>
    <property type="match status" value="9"/>
</dbReference>
<dbReference type="GO" id="GO:0035591">
    <property type="term" value="F:signaling adaptor activity"/>
    <property type="evidence" value="ECO:0007669"/>
    <property type="project" value="TreeGrafter"/>
</dbReference>
<name>A0A0F9JCH4_9ZZZZ</name>
<dbReference type="PANTHER" id="PTHR47566:SF1">
    <property type="entry name" value="PROTEIN NUD1"/>
    <property type="match status" value="1"/>
</dbReference>
<gene>
    <name evidence="4" type="ORF">LCGC14_1470430</name>
</gene>
<comment type="caution">
    <text evidence="4">The sequence shown here is derived from an EMBL/GenBank/DDBJ whole genome shotgun (WGS) entry which is preliminary data.</text>
</comment>
<sequence>MYQKVGFEILPAEGYEVDSITGCEGYVDGNYYIAKAGSDNCEIIAKFKSRISLAEQAKIKDPELAKCFNNLGVGVTLESVKEFVCFPSTEIRSLDGLTSLENLEKLYLYNLNVGSHVELSEFEKLEILALNGGGEIESVKVFKPENILILKLTEQNVSSLELSSFTGLKELNLSSNPLKEIEISTLHDLNDLDLAWTDISSLDISDKLSLKALNIAGVKLNNVDLTGLFELENLDISSSKITDVDFSDLTKLNKLDISWTNVINLDFSNLSSLKVFIASGVDYNKIDWSELYGIESLFYTFYPLSDFDIAPFENLNYLVLQFNGLSSINIPEDNKITYLDLRQNNLKAIDANMLKDVEYLSVAYNDLEKINISNSNELHILNLSGNPITSIDFSKNEELTVVWARKTLLSVIEGIENITDKEAFLDFRHNVFSDNIMNYFYELIDENLYSNIHLSDHYFEITVNHSENGSVDKSKVITFEGEVERITITPNEGYKVSGISGCNTSLDDMVDNTLTVGPISDSCGIEIEFVKIIPLATLAGITDPNLAKCVNKGMFEELHEVDELHCIWHEYSPIYSLEGLALFPNLETIGLSRLSLGGTIDFSFIPTLKNIHLRGSSIQSLIVADPSMIESLALDFSDLSFFDTSSFINLKELNLASNRLQSIDLSQNLKLETLILNSNPITRLDVSNLSNLKDLRLQNVLLEFLDLTQNISLEYLDISETYDLAGMDFSALPNLKALNISQLNPRLIKNQQFPTVEKLYFTYSGLRSFNTEGLNNLTHLYLKGNPISDINKILVSKPEQLITFDISDTMITELDISQFVNLKILELEESYISHLDVSGNQNLEVIEADNSWISSIEGLESINEKYAFLKFNWTPLSYEAINYLTKIRDDGYVNIEYSISYPVIINTIGSGGVDVNRLLLKDNEIVKINLYPIVGHEIEKITGCDGMLYEQDSLPSYYEV</sequence>
<dbReference type="SMART" id="SM00369">
    <property type="entry name" value="LRR_TYP"/>
    <property type="match status" value="3"/>
</dbReference>
<protein>
    <recommendedName>
        <fullName evidence="3">Bacterial repeat domain-containing protein</fullName>
    </recommendedName>
</protein>
<dbReference type="InterPro" id="IPR032675">
    <property type="entry name" value="LRR_dom_sf"/>
</dbReference>
<keyword evidence="1" id="KW-0433">Leucine-rich repeat</keyword>
<feature type="domain" description="Bacterial repeat" evidence="3">
    <location>
        <begin position="460"/>
        <end position="515"/>
    </location>
</feature>
<dbReference type="SUPFAM" id="SSF52058">
    <property type="entry name" value="L domain-like"/>
    <property type="match status" value="3"/>
</dbReference>
<keyword evidence="2" id="KW-0677">Repeat</keyword>
<evidence type="ECO:0000259" key="3">
    <source>
        <dbReference type="Pfam" id="PF18998"/>
    </source>
</evidence>
<dbReference type="AlphaFoldDB" id="A0A0F9JCH4"/>
<dbReference type="PANTHER" id="PTHR47566">
    <property type="match status" value="1"/>
</dbReference>
<dbReference type="InterPro" id="IPR001611">
    <property type="entry name" value="Leu-rich_rpt"/>
</dbReference>
<dbReference type="InterPro" id="IPR003591">
    <property type="entry name" value="Leu-rich_rpt_typical-subtyp"/>
</dbReference>
<proteinExistence type="predicted"/>
<evidence type="ECO:0000256" key="2">
    <source>
        <dbReference type="ARBA" id="ARBA00022737"/>
    </source>
</evidence>